<gene>
    <name evidence="5" type="primary">ycfH</name>
    <name evidence="4" type="ORF">ERS852490_02781</name>
    <name evidence="5" type="ORF">ERS852492_02732</name>
    <name evidence="6" type="ORF">GKE48_03735</name>
</gene>
<name>A0A174ZTY8_9FIRM</name>
<dbReference type="EC" id="3.1.21.-" evidence="5"/>
<keyword evidence="6" id="KW-0540">Nuclease</keyword>
<dbReference type="PANTHER" id="PTHR46124:SF2">
    <property type="entry name" value="D-AMINOACYL-TRNA DEACYLASE"/>
    <property type="match status" value="1"/>
</dbReference>
<dbReference type="OrthoDB" id="9810005at2"/>
<evidence type="ECO:0000313" key="4">
    <source>
        <dbReference type="EMBL" id="CUQ79120.1"/>
    </source>
</evidence>
<dbReference type="AlphaFoldDB" id="A0A174ZTY8"/>
<dbReference type="GO" id="GO:0004527">
    <property type="term" value="F:exonuclease activity"/>
    <property type="evidence" value="ECO:0007669"/>
    <property type="project" value="UniProtKB-KW"/>
</dbReference>
<dbReference type="NCBIfam" id="TIGR00010">
    <property type="entry name" value="YchF/TatD family DNA exonuclease"/>
    <property type="match status" value="1"/>
</dbReference>
<dbReference type="GO" id="GO:0004536">
    <property type="term" value="F:DNA nuclease activity"/>
    <property type="evidence" value="ECO:0007669"/>
    <property type="project" value="InterPro"/>
</dbReference>
<dbReference type="Gene3D" id="3.20.20.140">
    <property type="entry name" value="Metal-dependent hydrolases"/>
    <property type="match status" value="1"/>
</dbReference>
<dbReference type="EMBL" id="WKRD01000002">
    <property type="protein sequence ID" value="MSC56567.1"/>
    <property type="molecule type" value="Genomic_DNA"/>
</dbReference>
<keyword evidence="6" id="KW-0269">Exonuclease</keyword>
<organism evidence="5 8">
    <name type="scientific">Lachnospira eligens</name>
    <dbReference type="NCBI Taxonomy" id="39485"/>
    <lineage>
        <taxon>Bacteria</taxon>
        <taxon>Bacillati</taxon>
        <taxon>Bacillota</taxon>
        <taxon>Clostridia</taxon>
        <taxon>Lachnospirales</taxon>
        <taxon>Lachnospiraceae</taxon>
        <taxon>Lachnospira</taxon>
    </lineage>
</organism>
<feature type="binding site" evidence="3">
    <location>
        <position position="141"/>
    </location>
    <ligand>
        <name>a divalent metal cation</name>
        <dbReference type="ChEBI" id="CHEBI:60240"/>
        <label>2</label>
    </ligand>
</feature>
<accession>A0A174ZTY8</accession>
<dbReference type="Proteomes" id="UP000481964">
    <property type="component" value="Unassembled WGS sequence"/>
</dbReference>
<dbReference type="InterPro" id="IPR015991">
    <property type="entry name" value="TatD/YcfH-like"/>
</dbReference>
<dbReference type="EMBL" id="CZBV01000009">
    <property type="protein sequence ID" value="CUQ90674.1"/>
    <property type="molecule type" value="Genomic_DNA"/>
</dbReference>
<dbReference type="SUPFAM" id="SSF51556">
    <property type="entry name" value="Metallo-dependent hydrolases"/>
    <property type="match status" value="1"/>
</dbReference>
<evidence type="ECO:0000313" key="8">
    <source>
        <dbReference type="Proteomes" id="UP000095780"/>
    </source>
</evidence>
<reference evidence="7 8" key="1">
    <citation type="submission" date="2015-09" db="EMBL/GenBank/DDBJ databases">
        <authorList>
            <consortium name="Pathogen Informatics"/>
        </authorList>
    </citation>
    <scope>NUCLEOTIDE SEQUENCE [LARGE SCALE GENOMIC DNA]</scope>
    <source>
        <strain evidence="4 7">2789STDY5834875</strain>
        <strain evidence="5 8">2789STDY5834878</strain>
    </source>
</reference>
<dbReference type="PROSITE" id="PS01091">
    <property type="entry name" value="TATD_3"/>
    <property type="match status" value="1"/>
</dbReference>
<protein>
    <submittedName>
        <fullName evidence="5">Uncharacterized deoxyribonuclease YcfH</fullName>
        <ecNumber evidence="5">3.1.21.-</ecNumber>
    </submittedName>
    <submittedName>
        <fullName evidence="6">YchF/TatD family DNA exonuclease</fullName>
    </submittedName>
</protein>
<evidence type="ECO:0000313" key="6">
    <source>
        <dbReference type="EMBL" id="MSC56567.1"/>
    </source>
</evidence>
<evidence type="ECO:0000313" key="7">
    <source>
        <dbReference type="Proteomes" id="UP000095621"/>
    </source>
</evidence>
<evidence type="ECO:0000256" key="2">
    <source>
        <dbReference type="ARBA" id="ARBA00022801"/>
    </source>
</evidence>
<feature type="binding site" evidence="3">
    <location>
        <position position="216"/>
    </location>
    <ligand>
        <name>a divalent metal cation</name>
        <dbReference type="ChEBI" id="CHEBI:60240"/>
        <label>1</label>
    </ligand>
</feature>
<feature type="binding site" evidence="3">
    <location>
        <position position="98"/>
    </location>
    <ligand>
        <name>a divalent metal cation</name>
        <dbReference type="ChEBI" id="CHEBI:60240"/>
        <label>1</label>
    </ligand>
</feature>
<evidence type="ECO:0000313" key="5">
    <source>
        <dbReference type="EMBL" id="CUQ90674.1"/>
    </source>
</evidence>
<dbReference type="EMBL" id="CZBU01000007">
    <property type="protein sequence ID" value="CUQ79120.1"/>
    <property type="molecule type" value="Genomic_DNA"/>
</dbReference>
<keyword evidence="1 3" id="KW-0479">Metal-binding</keyword>
<dbReference type="Proteomes" id="UP000095780">
    <property type="component" value="Unassembled WGS sequence"/>
</dbReference>
<evidence type="ECO:0000256" key="3">
    <source>
        <dbReference type="PIRSR" id="PIRSR005902-1"/>
    </source>
</evidence>
<dbReference type="RefSeq" id="WP_055216546.1">
    <property type="nucleotide sequence ID" value="NZ_CABIXW010000009.1"/>
</dbReference>
<evidence type="ECO:0000256" key="1">
    <source>
        <dbReference type="ARBA" id="ARBA00022723"/>
    </source>
</evidence>
<evidence type="ECO:0000313" key="9">
    <source>
        <dbReference type="Proteomes" id="UP000481964"/>
    </source>
</evidence>
<dbReference type="PIRSF" id="PIRSF005902">
    <property type="entry name" value="DNase_TatD"/>
    <property type="match status" value="1"/>
</dbReference>
<dbReference type="InterPro" id="IPR032466">
    <property type="entry name" value="Metal_Hydrolase"/>
</dbReference>
<dbReference type="PANTHER" id="PTHR46124">
    <property type="entry name" value="D-AMINOACYL-TRNA DEACYLASE"/>
    <property type="match status" value="1"/>
</dbReference>
<dbReference type="FunFam" id="3.20.20.140:FF:000005">
    <property type="entry name" value="TatD family hydrolase"/>
    <property type="match status" value="1"/>
</dbReference>
<dbReference type="Proteomes" id="UP000095621">
    <property type="component" value="Unassembled WGS sequence"/>
</dbReference>
<feature type="binding site" evidence="3">
    <location>
        <position position="7"/>
    </location>
    <ligand>
        <name>a divalent metal cation</name>
        <dbReference type="ChEBI" id="CHEBI:60240"/>
        <label>1</label>
    </ligand>
</feature>
<proteinExistence type="predicted"/>
<dbReference type="GO" id="GO:0046872">
    <property type="term" value="F:metal ion binding"/>
    <property type="evidence" value="ECO:0007669"/>
    <property type="project" value="UniProtKB-KW"/>
</dbReference>
<keyword evidence="2 5" id="KW-0378">Hydrolase</keyword>
<dbReference type="CDD" id="cd01310">
    <property type="entry name" value="TatD_DNAse"/>
    <property type="match status" value="1"/>
</dbReference>
<dbReference type="Pfam" id="PF01026">
    <property type="entry name" value="TatD_DNase"/>
    <property type="match status" value="1"/>
</dbReference>
<feature type="binding site" evidence="3">
    <location>
        <position position="9"/>
    </location>
    <ligand>
        <name>a divalent metal cation</name>
        <dbReference type="ChEBI" id="CHEBI:60240"/>
        <label>1</label>
    </ligand>
</feature>
<dbReference type="InterPro" id="IPR018228">
    <property type="entry name" value="DNase_TatD-rel_CS"/>
</dbReference>
<dbReference type="InterPro" id="IPR001130">
    <property type="entry name" value="TatD-like"/>
</dbReference>
<reference evidence="6 9" key="2">
    <citation type="journal article" date="2019" name="Nat. Med.">
        <title>A library of human gut bacterial isolates paired with longitudinal multiomics data enables mechanistic microbiome research.</title>
        <authorList>
            <person name="Poyet M."/>
            <person name="Groussin M."/>
            <person name="Gibbons S.M."/>
            <person name="Avila-Pacheco J."/>
            <person name="Jiang X."/>
            <person name="Kearney S.M."/>
            <person name="Perrotta A.R."/>
            <person name="Berdy B."/>
            <person name="Zhao S."/>
            <person name="Lieberman T.D."/>
            <person name="Swanson P.K."/>
            <person name="Smith M."/>
            <person name="Roesemann S."/>
            <person name="Alexander J.E."/>
            <person name="Rich S.A."/>
            <person name="Livny J."/>
            <person name="Vlamakis H."/>
            <person name="Clish C."/>
            <person name="Bullock K."/>
            <person name="Deik A."/>
            <person name="Scott J."/>
            <person name="Pierce K.A."/>
            <person name="Xavier R.J."/>
            <person name="Alm E.J."/>
        </authorList>
    </citation>
    <scope>NUCLEOTIDE SEQUENCE [LARGE SCALE GENOMIC DNA]</scope>
    <source>
        <strain evidence="6 9">BIOML-A1</strain>
    </source>
</reference>
<feature type="binding site" evidence="3">
    <location>
        <position position="166"/>
    </location>
    <ligand>
        <name>a divalent metal cation</name>
        <dbReference type="ChEBI" id="CHEBI:60240"/>
        <label>2</label>
    </ligand>
</feature>
<sequence length="268" mass="30323">MKIFETHAHYDDERFDEDRDELISSMLSDTGELDYIVNVGASRQGCEASLALAAQYEKVYAAIGFHPEDIVRLKESDIEWLENMLGESKTRKIVALGEIGLDYYYVSDDADMAAAEKKQQREWFAAQMNVAYRTHMPVMIHSRDACQDTIDILKSNHGQETGGIIHCYSYSMEAARDFLNMGFSIGIGGVLTFKNARKLVEAAAYIPMDRIVLETDSPYMAPEPNRGKRNDSRNIKYVAEKLAQIKGLDTQEVIDVTNQNARRLLFGE</sequence>